<evidence type="ECO:0000313" key="2">
    <source>
        <dbReference type="Proteomes" id="UP001148482"/>
    </source>
</evidence>
<dbReference type="GO" id="GO:0030570">
    <property type="term" value="F:pectate lyase activity"/>
    <property type="evidence" value="ECO:0007669"/>
    <property type="project" value="UniProtKB-EC"/>
</dbReference>
<dbReference type="Proteomes" id="UP001148482">
    <property type="component" value="Unassembled WGS sequence"/>
</dbReference>
<organism evidence="1 2">
    <name type="scientific">Salinimicrobium profundisediminis</name>
    <dbReference type="NCBI Taxonomy" id="2994553"/>
    <lineage>
        <taxon>Bacteria</taxon>
        <taxon>Pseudomonadati</taxon>
        <taxon>Bacteroidota</taxon>
        <taxon>Flavobacteriia</taxon>
        <taxon>Flavobacteriales</taxon>
        <taxon>Flavobacteriaceae</taxon>
        <taxon>Salinimicrobium</taxon>
    </lineage>
</organism>
<dbReference type="Gene3D" id="1.50.10.20">
    <property type="match status" value="1"/>
</dbReference>
<dbReference type="AlphaFoldDB" id="A0A9X3CZK0"/>
<proteinExistence type="predicted"/>
<dbReference type="EMBL" id="JAPJDA010000012">
    <property type="protein sequence ID" value="MCX2838245.1"/>
    <property type="molecule type" value="Genomic_DNA"/>
</dbReference>
<accession>A0A9X3CZK0</accession>
<name>A0A9X3CZK0_9FLAO</name>
<dbReference type="EC" id="4.2.2.2" evidence="1"/>
<reference evidence="1" key="1">
    <citation type="submission" date="2022-11" db="EMBL/GenBank/DDBJ databases">
        <title>Salinimicrobium profundisediminis sp. nov., isolated from deep-sea sediment of the Mariana Trench.</title>
        <authorList>
            <person name="Fu H."/>
        </authorList>
    </citation>
    <scope>NUCLEOTIDE SEQUENCE</scope>
    <source>
        <strain evidence="1">MT39</strain>
    </source>
</reference>
<sequence length="309" mass="35675">MLLYQHTNGGWYKNIDMSNELSSKEKDSLRNLQNKEMGTTIDNGATHNQLKYLARVYKATGKEDYKIAFLEGVDYLLEAQYSNGGWPQFYPLKKGYYGHITYNDEAMIGVMNLLRDIAQNEEPYSFVDAFRKNKAEKAVEKGLKIILDTQVEVDGKLTAWGAQHDKKTLKPAKARAYELASLSGKESAEIVRYLMEIENPSEAVKRSVRSAIQWFEDAKVTGKRVEWIKDPSLPEGRDRIVVEDPAGGPLWGRFTEIGTNRPMFIGRDGVVKYKLEEIEHERRINYSYIDNYAEDLLKEEYPKWEQKHK</sequence>
<dbReference type="InterPro" id="IPR012669">
    <property type="entry name" value="Pectate_lyase"/>
</dbReference>
<evidence type="ECO:0000313" key="1">
    <source>
        <dbReference type="EMBL" id="MCX2838245.1"/>
    </source>
</evidence>
<comment type="caution">
    <text evidence="1">The sequence shown here is derived from an EMBL/GenBank/DDBJ whole genome shotgun (WGS) entry which is preliminary data.</text>
</comment>
<dbReference type="Pfam" id="PF09492">
    <property type="entry name" value="Pec_lyase"/>
    <property type="match status" value="1"/>
</dbReference>
<keyword evidence="1" id="KW-0456">Lyase</keyword>
<keyword evidence="2" id="KW-1185">Reference proteome</keyword>
<dbReference type="NCBIfam" id="TIGR02474">
    <property type="entry name" value="pec_lyase"/>
    <property type="match status" value="1"/>
</dbReference>
<dbReference type="SUPFAM" id="SSF81853">
    <property type="entry name" value="Family 10 polysaccharide lyase"/>
    <property type="match status" value="1"/>
</dbReference>
<gene>
    <name evidence="1" type="primary">pelA</name>
    <name evidence="1" type="ORF">OQ279_08760</name>
</gene>
<protein>
    <submittedName>
        <fullName evidence="1">Pectate lyase</fullName>
        <ecNumber evidence="1">4.2.2.2</ecNumber>
    </submittedName>
</protein>